<sequence length="313" mass="32362">MARPCGSRCPGDIGQMSRRGPGPLRPYPDAVTVRRDLRARRVVLDVDTGIDDALALLYATASPALDLCGVTVVAGNVPVEVATRNSTAVLSHVGADHVPVAIGAGRTLSGSGPREGPTDHGADGLGGVRVRRGAAPSEHGPRSLLRSVASDGPVTLVGLAPLTNLAVLAPMADDVVLVAGELGGGEPAEPNAAHDPGATARVLAAGRPLTLHVADVFERVSVRPDDVARLRSSGRAAAQLAGELLAVRRGHLVGDAGALVLITHPTLFRVERRRMGMVGEHLTETPDGRWVDVVVDVDRERAARTVVDALLTA</sequence>
<dbReference type="InterPro" id="IPR036452">
    <property type="entry name" value="Ribo_hydro-like"/>
</dbReference>
<evidence type="ECO:0000256" key="2">
    <source>
        <dbReference type="ARBA" id="ARBA00023295"/>
    </source>
</evidence>
<evidence type="ECO:0000313" key="6">
    <source>
        <dbReference type="Proteomes" id="UP000293291"/>
    </source>
</evidence>
<dbReference type="Gene3D" id="3.90.245.10">
    <property type="entry name" value="Ribonucleoside hydrolase-like"/>
    <property type="match status" value="1"/>
</dbReference>
<evidence type="ECO:0000256" key="1">
    <source>
        <dbReference type="ARBA" id="ARBA00022801"/>
    </source>
</evidence>
<evidence type="ECO:0000256" key="3">
    <source>
        <dbReference type="SAM" id="MobiDB-lite"/>
    </source>
</evidence>
<proteinExistence type="predicted"/>
<dbReference type="InterPro" id="IPR001910">
    <property type="entry name" value="Inosine/uridine_hydrolase_dom"/>
</dbReference>
<keyword evidence="1 5" id="KW-0378">Hydrolase</keyword>
<feature type="region of interest" description="Disordered" evidence="3">
    <location>
        <begin position="1"/>
        <end position="27"/>
    </location>
</feature>
<dbReference type="GO" id="GO:0005829">
    <property type="term" value="C:cytosol"/>
    <property type="evidence" value="ECO:0007669"/>
    <property type="project" value="TreeGrafter"/>
</dbReference>
<feature type="domain" description="Inosine/uridine-preferring nucleoside hydrolase" evidence="4">
    <location>
        <begin position="42"/>
        <end position="301"/>
    </location>
</feature>
<dbReference type="SUPFAM" id="SSF53590">
    <property type="entry name" value="Nucleoside hydrolase"/>
    <property type="match status" value="1"/>
</dbReference>
<dbReference type="PANTHER" id="PTHR12304:SF4">
    <property type="entry name" value="URIDINE NUCLEOSIDASE"/>
    <property type="match status" value="1"/>
</dbReference>
<dbReference type="Pfam" id="PF01156">
    <property type="entry name" value="IU_nuc_hydro"/>
    <property type="match status" value="1"/>
</dbReference>
<dbReference type="GO" id="GO:0006152">
    <property type="term" value="P:purine nucleoside catabolic process"/>
    <property type="evidence" value="ECO:0007669"/>
    <property type="project" value="TreeGrafter"/>
</dbReference>
<dbReference type="OrthoDB" id="9797882at2"/>
<dbReference type="GO" id="GO:0008477">
    <property type="term" value="F:purine nucleosidase activity"/>
    <property type="evidence" value="ECO:0007669"/>
    <property type="project" value="TreeGrafter"/>
</dbReference>
<keyword evidence="6" id="KW-1185">Reference proteome</keyword>
<feature type="region of interest" description="Disordered" evidence="3">
    <location>
        <begin position="107"/>
        <end position="144"/>
    </location>
</feature>
<accession>A0A4Q2SBT9</accession>
<organism evidence="5 6">
    <name type="scientific">Nocardioides ganghwensis</name>
    <dbReference type="NCBI Taxonomy" id="252230"/>
    <lineage>
        <taxon>Bacteria</taxon>
        <taxon>Bacillati</taxon>
        <taxon>Actinomycetota</taxon>
        <taxon>Actinomycetes</taxon>
        <taxon>Propionibacteriales</taxon>
        <taxon>Nocardioidaceae</taxon>
        <taxon>Nocardioides</taxon>
    </lineage>
</organism>
<comment type="caution">
    <text evidence="5">The sequence shown here is derived from an EMBL/GenBank/DDBJ whole genome shotgun (WGS) entry which is preliminary data.</text>
</comment>
<dbReference type="AlphaFoldDB" id="A0A4Q2SBT9"/>
<evidence type="ECO:0000259" key="4">
    <source>
        <dbReference type="Pfam" id="PF01156"/>
    </source>
</evidence>
<keyword evidence="2" id="KW-0326">Glycosidase</keyword>
<gene>
    <name evidence="5" type="ORF">EUA07_16425</name>
</gene>
<dbReference type="Proteomes" id="UP000293291">
    <property type="component" value="Unassembled WGS sequence"/>
</dbReference>
<reference evidence="5 6" key="1">
    <citation type="submission" date="2019-01" db="EMBL/GenBank/DDBJ databases">
        <title>Novel species of Nocardioides.</title>
        <authorList>
            <person name="Liu Q."/>
            <person name="Xin Y.-H."/>
        </authorList>
    </citation>
    <scope>NUCLEOTIDE SEQUENCE [LARGE SCALE GENOMIC DNA]</scope>
    <source>
        <strain evidence="5 6">CGMCC 4.6875</strain>
    </source>
</reference>
<evidence type="ECO:0000313" key="5">
    <source>
        <dbReference type="EMBL" id="RYB99411.1"/>
    </source>
</evidence>
<protein>
    <submittedName>
        <fullName evidence="5">Nucleoside hydrolase</fullName>
    </submittedName>
</protein>
<dbReference type="EMBL" id="SDWU01000019">
    <property type="protein sequence ID" value="RYB99411.1"/>
    <property type="molecule type" value="Genomic_DNA"/>
</dbReference>
<dbReference type="InterPro" id="IPR023186">
    <property type="entry name" value="IUNH"/>
</dbReference>
<name>A0A4Q2SBT9_9ACTN</name>
<dbReference type="PANTHER" id="PTHR12304">
    <property type="entry name" value="INOSINE-URIDINE PREFERRING NUCLEOSIDE HYDROLASE"/>
    <property type="match status" value="1"/>
</dbReference>